<keyword evidence="2" id="KW-0560">Oxidoreductase</keyword>
<dbReference type="InterPro" id="IPR036291">
    <property type="entry name" value="NAD(P)-bd_dom_sf"/>
</dbReference>
<evidence type="ECO:0000256" key="2">
    <source>
        <dbReference type="ARBA" id="ARBA00023002"/>
    </source>
</evidence>
<dbReference type="PANTHER" id="PTHR43115:SF4">
    <property type="entry name" value="DEHYDROGENASE_REDUCTASE SDR FAMILY MEMBER 11"/>
    <property type="match status" value="1"/>
</dbReference>
<dbReference type="STRING" id="195883.A0A482WUL9"/>
<evidence type="ECO:0000313" key="4">
    <source>
        <dbReference type="Proteomes" id="UP000291343"/>
    </source>
</evidence>
<evidence type="ECO:0000313" key="3">
    <source>
        <dbReference type="EMBL" id="RZF36996.1"/>
    </source>
</evidence>
<dbReference type="SUPFAM" id="SSF51735">
    <property type="entry name" value="NAD(P)-binding Rossmann-fold domains"/>
    <property type="match status" value="1"/>
</dbReference>
<comment type="caution">
    <text evidence="3">The sequence shown here is derived from an EMBL/GenBank/DDBJ whole genome shotgun (WGS) entry which is preliminary data.</text>
</comment>
<sequence>MDRWLGKTAVVTGASSGIGAAVLQQLAKNGVNVVGLARRHQRVQEMAERLKGEKGKVYALRADVTKEDEVVAAFEWIRKNLGGVDILINNAGVTYKTNITDGEVQHWRMMFELNVIALGTCTREALKSMKSRNMDDGHIINVCR</sequence>
<protein>
    <submittedName>
        <fullName evidence="3">Uncharacterized protein</fullName>
    </submittedName>
</protein>
<dbReference type="PRINTS" id="PR00081">
    <property type="entry name" value="GDHRDH"/>
</dbReference>
<dbReference type="SMR" id="A0A482WUL9"/>
<dbReference type="Gene3D" id="3.40.50.720">
    <property type="entry name" value="NAD(P)-binding Rossmann-like Domain"/>
    <property type="match status" value="1"/>
</dbReference>
<dbReference type="EMBL" id="QKKF02025464">
    <property type="protein sequence ID" value="RZF36996.1"/>
    <property type="molecule type" value="Genomic_DNA"/>
</dbReference>
<accession>A0A482WUL9</accession>
<organism evidence="3 4">
    <name type="scientific">Laodelphax striatellus</name>
    <name type="common">Small brown planthopper</name>
    <name type="synonym">Delphax striatella</name>
    <dbReference type="NCBI Taxonomy" id="195883"/>
    <lineage>
        <taxon>Eukaryota</taxon>
        <taxon>Metazoa</taxon>
        <taxon>Ecdysozoa</taxon>
        <taxon>Arthropoda</taxon>
        <taxon>Hexapoda</taxon>
        <taxon>Insecta</taxon>
        <taxon>Pterygota</taxon>
        <taxon>Neoptera</taxon>
        <taxon>Paraneoptera</taxon>
        <taxon>Hemiptera</taxon>
        <taxon>Auchenorrhyncha</taxon>
        <taxon>Fulgoroidea</taxon>
        <taxon>Delphacidae</taxon>
        <taxon>Criomorphinae</taxon>
        <taxon>Laodelphax</taxon>
    </lineage>
</organism>
<dbReference type="OrthoDB" id="1933717at2759"/>
<dbReference type="PANTHER" id="PTHR43115">
    <property type="entry name" value="DEHYDROGENASE/REDUCTASE SDR FAMILY MEMBER 11"/>
    <property type="match status" value="1"/>
</dbReference>
<dbReference type="AlphaFoldDB" id="A0A482WUL9"/>
<proteinExistence type="inferred from homology"/>
<dbReference type="Pfam" id="PF00106">
    <property type="entry name" value="adh_short"/>
    <property type="match status" value="1"/>
</dbReference>
<comment type="similarity">
    <text evidence="1">Belongs to the short-chain dehydrogenases/reductases (SDR) family.</text>
</comment>
<dbReference type="Proteomes" id="UP000291343">
    <property type="component" value="Unassembled WGS sequence"/>
</dbReference>
<evidence type="ECO:0000256" key="1">
    <source>
        <dbReference type="ARBA" id="ARBA00006484"/>
    </source>
</evidence>
<name>A0A482WUL9_LAOST</name>
<dbReference type="GO" id="GO:0016491">
    <property type="term" value="F:oxidoreductase activity"/>
    <property type="evidence" value="ECO:0007669"/>
    <property type="project" value="UniProtKB-KW"/>
</dbReference>
<dbReference type="InParanoid" id="A0A482WUL9"/>
<keyword evidence="4" id="KW-1185">Reference proteome</keyword>
<dbReference type="InterPro" id="IPR002347">
    <property type="entry name" value="SDR_fam"/>
</dbReference>
<reference evidence="3 4" key="1">
    <citation type="journal article" date="2017" name="Gigascience">
        <title>Genome sequence of the small brown planthopper, Laodelphax striatellus.</title>
        <authorList>
            <person name="Zhu J."/>
            <person name="Jiang F."/>
            <person name="Wang X."/>
            <person name="Yang P."/>
            <person name="Bao Y."/>
            <person name="Zhao W."/>
            <person name="Wang W."/>
            <person name="Lu H."/>
            <person name="Wang Q."/>
            <person name="Cui N."/>
            <person name="Li J."/>
            <person name="Chen X."/>
            <person name="Luo L."/>
            <person name="Yu J."/>
            <person name="Kang L."/>
            <person name="Cui F."/>
        </authorList>
    </citation>
    <scope>NUCLEOTIDE SEQUENCE [LARGE SCALE GENOMIC DNA]</scope>
    <source>
        <strain evidence="3">Lst14</strain>
    </source>
</reference>
<gene>
    <name evidence="3" type="ORF">LSTR_LSTR004684</name>
</gene>